<evidence type="ECO:0000256" key="4">
    <source>
        <dbReference type="PIRSR" id="PIRSR000303-1"/>
    </source>
</evidence>
<dbReference type="GO" id="GO:0034599">
    <property type="term" value="P:cellular response to oxidative stress"/>
    <property type="evidence" value="ECO:0007669"/>
    <property type="project" value="TreeGrafter"/>
</dbReference>
<keyword evidence="2 5" id="KW-0575">Peroxidase</keyword>
<evidence type="ECO:0000256" key="6">
    <source>
        <dbReference type="SAM" id="SignalP"/>
    </source>
</evidence>
<dbReference type="AlphaFoldDB" id="A0A368DVN1"/>
<keyword evidence="3 5" id="KW-0560">Oxidoreductase</keyword>
<sequence length="176" mass="19418">MRSVILGFFLALFSNQVKAEGSAHDYTFSNIDGDPMPFSNYKGKALLVVNTASKCGFTGQYDGLQSLWESYQDRGLVVVGVPSNDFGSQEPGSKEEIKEFCEVNFNVNFPMTSKAVVKGDEAHPFYQWAKDVAGGPMWNFHKYLITPDGEMVKGFSSLVGPESKKLTKAIEKVLPN</sequence>
<dbReference type="Proteomes" id="UP000252132">
    <property type="component" value="Unassembled WGS sequence"/>
</dbReference>
<feature type="active site" evidence="4">
    <location>
        <position position="55"/>
    </location>
</feature>
<evidence type="ECO:0000313" key="8">
    <source>
        <dbReference type="Proteomes" id="UP000252132"/>
    </source>
</evidence>
<dbReference type="PIRSF" id="PIRSF000303">
    <property type="entry name" value="Glutathion_perox"/>
    <property type="match status" value="1"/>
</dbReference>
<dbReference type="PANTHER" id="PTHR11592">
    <property type="entry name" value="GLUTATHIONE PEROXIDASE"/>
    <property type="match status" value="1"/>
</dbReference>
<evidence type="ECO:0000256" key="2">
    <source>
        <dbReference type="ARBA" id="ARBA00022559"/>
    </source>
</evidence>
<dbReference type="InterPro" id="IPR000889">
    <property type="entry name" value="Glutathione_peroxidase"/>
</dbReference>
<comment type="similarity">
    <text evidence="1 5">Belongs to the glutathione peroxidase family.</text>
</comment>
<dbReference type="Pfam" id="PF00255">
    <property type="entry name" value="GSHPx"/>
    <property type="match status" value="1"/>
</dbReference>
<organism evidence="7 8">
    <name type="scientific">PS1 clade bacterium</name>
    <dbReference type="NCBI Taxonomy" id="2175152"/>
    <lineage>
        <taxon>Bacteria</taxon>
        <taxon>Pseudomonadati</taxon>
        <taxon>Pseudomonadota</taxon>
        <taxon>Alphaproteobacteria</taxon>
        <taxon>PS1 clade</taxon>
    </lineage>
</organism>
<dbReference type="CDD" id="cd00340">
    <property type="entry name" value="GSH_Peroxidase"/>
    <property type="match status" value="1"/>
</dbReference>
<dbReference type="InterPro" id="IPR029759">
    <property type="entry name" value="GPX_AS"/>
</dbReference>
<gene>
    <name evidence="7" type="ORF">DBW69_06530</name>
</gene>
<dbReference type="Gene3D" id="3.40.30.10">
    <property type="entry name" value="Glutaredoxin"/>
    <property type="match status" value="1"/>
</dbReference>
<proteinExistence type="inferred from homology"/>
<dbReference type="EMBL" id="QOQF01000036">
    <property type="protein sequence ID" value="RCL75261.1"/>
    <property type="molecule type" value="Genomic_DNA"/>
</dbReference>
<name>A0A368DVN1_9PROT</name>
<protein>
    <recommendedName>
        <fullName evidence="5">Glutathione peroxidase</fullName>
    </recommendedName>
</protein>
<dbReference type="InterPro" id="IPR036249">
    <property type="entry name" value="Thioredoxin-like_sf"/>
</dbReference>
<dbReference type="SUPFAM" id="SSF52833">
    <property type="entry name" value="Thioredoxin-like"/>
    <property type="match status" value="1"/>
</dbReference>
<dbReference type="PRINTS" id="PR01011">
    <property type="entry name" value="GLUTPROXDASE"/>
</dbReference>
<feature type="chain" id="PRO_5016678083" description="Glutathione peroxidase" evidence="6">
    <location>
        <begin position="20"/>
        <end position="176"/>
    </location>
</feature>
<evidence type="ECO:0000256" key="5">
    <source>
        <dbReference type="RuleBase" id="RU000499"/>
    </source>
</evidence>
<keyword evidence="6" id="KW-0732">Signal</keyword>
<evidence type="ECO:0000313" key="7">
    <source>
        <dbReference type="EMBL" id="RCL75261.1"/>
    </source>
</evidence>
<dbReference type="PROSITE" id="PS51355">
    <property type="entry name" value="GLUTATHIONE_PEROXID_3"/>
    <property type="match status" value="1"/>
</dbReference>
<feature type="signal peptide" evidence="6">
    <location>
        <begin position="1"/>
        <end position="19"/>
    </location>
</feature>
<comment type="caution">
    <text evidence="7">The sequence shown here is derived from an EMBL/GenBank/DDBJ whole genome shotgun (WGS) entry which is preliminary data.</text>
</comment>
<evidence type="ECO:0000256" key="1">
    <source>
        <dbReference type="ARBA" id="ARBA00006926"/>
    </source>
</evidence>
<dbReference type="PROSITE" id="PS00460">
    <property type="entry name" value="GLUTATHIONE_PEROXID_1"/>
    <property type="match status" value="1"/>
</dbReference>
<accession>A0A368DVN1</accession>
<dbReference type="PANTHER" id="PTHR11592:SF78">
    <property type="entry name" value="GLUTATHIONE PEROXIDASE"/>
    <property type="match status" value="1"/>
</dbReference>
<dbReference type="GO" id="GO:0004601">
    <property type="term" value="F:peroxidase activity"/>
    <property type="evidence" value="ECO:0007669"/>
    <property type="project" value="UniProtKB-KW"/>
</dbReference>
<reference evidence="7 8" key="1">
    <citation type="journal article" date="2018" name="Microbiome">
        <title>Fine metagenomic profile of the Mediterranean stratified and mixed water columns revealed by assembly and recruitment.</title>
        <authorList>
            <person name="Haro-Moreno J.M."/>
            <person name="Lopez-Perez M."/>
            <person name="De La Torre J.R."/>
            <person name="Picazo A."/>
            <person name="Camacho A."/>
            <person name="Rodriguez-Valera F."/>
        </authorList>
    </citation>
    <scope>NUCLEOTIDE SEQUENCE [LARGE SCALE GENOMIC DNA]</scope>
    <source>
        <strain evidence="7">MED-G55</strain>
    </source>
</reference>
<evidence type="ECO:0000256" key="3">
    <source>
        <dbReference type="ARBA" id="ARBA00023002"/>
    </source>
</evidence>